<organism evidence="1">
    <name type="scientific">Rhizopus microsporus var. microsporus</name>
    <dbReference type="NCBI Taxonomy" id="86635"/>
    <lineage>
        <taxon>Eukaryota</taxon>
        <taxon>Fungi</taxon>
        <taxon>Fungi incertae sedis</taxon>
        <taxon>Mucoromycota</taxon>
        <taxon>Mucoromycotina</taxon>
        <taxon>Mucoromycetes</taxon>
        <taxon>Mucorales</taxon>
        <taxon>Mucorineae</taxon>
        <taxon>Rhizopodaceae</taxon>
        <taxon>Rhizopus</taxon>
    </lineage>
</organism>
<name>A0A1X0R693_RHIZD</name>
<sequence length="60" mass="6568">MKVNVNGYFSSSIQLGRSLRQGDPINLLLFNLVMESLVKSIVGSQQIHGFTFPLANNSEG</sequence>
<evidence type="ECO:0008006" key="2">
    <source>
        <dbReference type="Google" id="ProtNLM"/>
    </source>
</evidence>
<gene>
    <name evidence="1" type="ORF">BCV72DRAFT_326549</name>
</gene>
<dbReference type="VEuPathDB" id="FungiDB:BCV72DRAFT_326549"/>
<dbReference type="Proteomes" id="UP000242414">
    <property type="component" value="Unassembled WGS sequence"/>
</dbReference>
<proteinExistence type="predicted"/>
<protein>
    <recommendedName>
        <fullName evidence="2">Reverse transcriptase domain-containing protein</fullName>
    </recommendedName>
</protein>
<feature type="non-terminal residue" evidence="1">
    <location>
        <position position="60"/>
    </location>
</feature>
<evidence type="ECO:0000313" key="1">
    <source>
        <dbReference type="EMBL" id="ORE07514.1"/>
    </source>
</evidence>
<dbReference type="AlphaFoldDB" id="A0A1X0R693"/>
<reference evidence="1" key="1">
    <citation type="journal article" date="2016" name="Proc. Natl. Acad. Sci. U.S.A.">
        <title>Lipid metabolic changes in an early divergent fungus govern the establishment of a mutualistic symbiosis with endobacteria.</title>
        <authorList>
            <person name="Lastovetsky O.A."/>
            <person name="Gaspar M.L."/>
            <person name="Mondo S.J."/>
            <person name="LaButti K.M."/>
            <person name="Sandor L."/>
            <person name="Grigoriev I.V."/>
            <person name="Henry S.A."/>
            <person name="Pawlowska T.E."/>
        </authorList>
    </citation>
    <scope>NUCLEOTIDE SEQUENCE [LARGE SCALE GENOMIC DNA]</scope>
    <source>
        <strain evidence="1">ATCC 52814</strain>
    </source>
</reference>
<accession>A0A1X0R693</accession>
<dbReference type="EMBL" id="KV921903">
    <property type="protein sequence ID" value="ORE07514.1"/>
    <property type="molecule type" value="Genomic_DNA"/>
</dbReference>